<dbReference type="OrthoDB" id="427280at2759"/>
<evidence type="ECO:0000256" key="6">
    <source>
        <dbReference type="ARBA" id="ARBA00023235"/>
    </source>
</evidence>
<dbReference type="AlphaFoldDB" id="A0A1J4K3T9"/>
<feature type="chain" id="PRO_5012475737" description="protein disulfide-isomerase" evidence="9">
    <location>
        <begin position="20"/>
        <end position="505"/>
    </location>
</feature>
<sequence length="505" mass="58063">MFFFPLFSLLVSSRRRTMAAEKFNKDNDPVHYMRELEFKNTIDQYDLGIVLFFRKDVDECKRMLPGFRYAAQKSLGRADFIAVSAKAAADLCDELGVDTYPTVFTFRNGHLIEKLVNRTSSKDLYYYVKNVTAAKYKYIHDPSLIRPTLLKHNVTLVISVKMVDARLDKLLAVISTKFFKDLQIIVSTSEEVSKGFNIDKFPSITIMRKQDDANISFTGDPTRTTVKSLSDFVEKNIKPRYELITSFHDVKDELYFVSLFDTTNEPQSKFVKDILEKVSADHLGKFKIRYADALQLRRNLTIMNIQNFTIPIFMFLRTDRFGYNKYIYQGKQTPLAVSAFCSDQIRGRNPETIIDSKVTKPSWAASKSNILLKFFTGSELKKSLESDIKKDYVVNFVGFPCLHCDEVDALFDETAQWAKANNVRDVIFARVNATSNDIPNTVWRNETFPYGWFFPARDRGAAFPIGKRRQLYWMAQLLADNCTTPFQAQLPPKPTKTPAPHGDDL</sequence>
<evidence type="ECO:0000256" key="3">
    <source>
        <dbReference type="ARBA" id="ARBA00006347"/>
    </source>
</evidence>
<keyword evidence="5" id="KW-0256">Endoplasmic reticulum</keyword>
<feature type="region of interest" description="Disordered" evidence="8">
    <location>
        <begin position="485"/>
        <end position="505"/>
    </location>
</feature>
<dbReference type="PANTHER" id="PTHR18929">
    <property type="entry name" value="PROTEIN DISULFIDE ISOMERASE"/>
    <property type="match status" value="1"/>
</dbReference>
<comment type="caution">
    <text evidence="11">The sequence shown here is derived from an EMBL/GenBank/DDBJ whole genome shotgun (WGS) entry which is preliminary data.</text>
</comment>
<evidence type="ECO:0000313" key="11">
    <source>
        <dbReference type="EMBL" id="OHT04149.1"/>
    </source>
</evidence>
<dbReference type="CDD" id="cd02947">
    <property type="entry name" value="TRX_family"/>
    <property type="match status" value="1"/>
</dbReference>
<comment type="catalytic activity">
    <reaction evidence="1">
        <text>Catalyzes the rearrangement of -S-S- bonds in proteins.</text>
        <dbReference type="EC" id="5.3.4.1"/>
    </reaction>
</comment>
<dbReference type="InterPro" id="IPR013766">
    <property type="entry name" value="Thioredoxin_domain"/>
</dbReference>
<gene>
    <name evidence="11" type="ORF">TRFO_06474</name>
</gene>
<comment type="similarity">
    <text evidence="3">Belongs to the protein disulfide isomerase family.</text>
</comment>
<dbReference type="GO" id="GO:0005788">
    <property type="term" value="C:endoplasmic reticulum lumen"/>
    <property type="evidence" value="ECO:0007669"/>
    <property type="project" value="UniProtKB-SubCell"/>
</dbReference>
<evidence type="ECO:0000256" key="1">
    <source>
        <dbReference type="ARBA" id="ARBA00001182"/>
    </source>
</evidence>
<dbReference type="EMBL" id="MLAK01000804">
    <property type="protein sequence ID" value="OHT04149.1"/>
    <property type="molecule type" value="Genomic_DNA"/>
</dbReference>
<dbReference type="GeneID" id="94827823"/>
<dbReference type="RefSeq" id="XP_068357285.1">
    <property type="nucleotide sequence ID" value="XM_068493119.1"/>
</dbReference>
<dbReference type="Gene3D" id="3.40.30.10">
    <property type="entry name" value="Glutaredoxin"/>
    <property type="match status" value="3"/>
</dbReference>
<accession>A0A1J4K3T9</accession>
<keyword evidence="7" id="KW-0676">Redox-active center</keyword>
<evidence type="ECO:0000256" key="2">
    <source>
        <dbReference type="ARBA" id="ARBA00004319"/>
    </source>
</evidence>
<comment type="subcellular location">
    <subcellularLocation>
        <location evidence="2">Endoplasmic reticulum lumen</location>
    </subcellularLocation>
</comment>
<evidence type="ECO:0000256" key="7">
    <source>
        <dbReference type="ARBA" id="ARBA00023284"/>
    </source>
</evidence>
<evidence type="ECO:0000256" key="9">
    <source>
        <dbReference type="SAM" id="SignalP"/>
    </source>
</evidence>
<keyword evidence="12" id="KW-1185">Reference proteome</keyword>
<dbReference type="VEuPathDB" id="TrichDB:TRFO_06474"/>
<organism evidence="11 12">
    <name type="scientific">Tritrichomonas foetus</name>
    <dbReference type="NCBI Taxonomy" id="1144522"/>
    <lineage>
        <taxon>Eukaryota</taxon>
        <taxon>Metamonada</taxon>
        <taxon>Parabasalia</taxon>
        <taxon>Tritrichomonadida</taxon>
        <taxon>Tritrichomonadidae</taxon>
        <taxon>Tritrichomonas</taxon>
    </lineage>
</organism>
<evidence type="ECO:0000256" key="5">
    <source>
        <dbReference type="ARBA" id="ARBA00022824"/>
    </source>
</evidence>
<keyword evidence="6" id="KW-0413">Isomerase</keyword>
<protein>
    <recommendedName>
        <fullName evidence="4">protein disulfide-isomerase</fullName>
        <ecNumber evidence="4">5.3.4.1</ecNumber>
    </recommendedName>
</protein>
<feature type="domain" description="Thioredoxin" evidence="10">
    <location>
        <begin position="32"/>
        <end position="129"/>
    </location>
</feature>
<dbReference type="Pfam" id="PF00085">
    <property type="entry name" value="Thioredoxin"/>
    <property type="match status" value="1"/>
</dbReference>
<dbReference type="EC" id="5.3.4.1" evidence="4"/>
<dbReference type="InterPro" id="IPR036249">
    <property type="entry name" value="Thioredoxin-like_sf"/>
</dbReference>
<dbReference type="GO" id="GO:0003756">
    <property type="term" value="F:protein disulfide isomerase activity"/>
    <property type="evidence" value="ECO:0007669"/>
    <property type="project" value="UniProtKB-EC"/>
</dbReference>
<dbReference type="GO" id="GO:0034976">
    <property type="term" value="P:response to endoplasmic reticulum stress"/>
    <property type="evidence" value="ECO:0007669"/>
    <property type="project" value="TreeGrafter"/>
</dbReference>
<evidence type="ECO:0000256" key="8">
    <source>
        <dbReference type="SAM" id="MobiDB-lite"/>
    </source>
</evidence>
<dbReference type="PANTHER" id="PTHR18929:SF132">
    <property type="entry name" value="PROTEIN DISULFIDE-ISOMERASE A3"/>
    <property type="match status" value="1"/>
</dbReference>
<dbReference type="Proteomes" id="UP000179807">
    <property type="component" value="Unassembled WGS sequence"/>
</dbReference>
<feature type="signal peptide" evidence="9">
    <location>
        <begin position="1"/>
        <end position="19"/>
    </location>
</feature>
<proteinExistence type="inferred from homology"/>
<keyword evidence="9" id="KW-0732">Signal</keyword>
<name>A0A1J4K3T9_9EUKA</name>
<dbReference type="Pfam" id="PF13848">
    <property type="entry name" value="Thioredoxin_6"/>
    <property type="match status" value="1"/>
</dbReference>
<dbReference type="GO" id="GO:0006457">
    <property type="term" value="P:protein folding"/>
    <property type="evidence" value="ECO:0007669"/>
    <property type="project" value="TreeGrafter"/>
</dbReference>
<evidence type="ECO:0000313" key="12">
    <source>
        <dbReference type="Proteomes" id="UP000179807"/>
    </source>
</evidence>
<reference evidence="11" key="1">
    <citation type="submission" date="2016-10" db="EMBL/GenBank/DDBJ databases">
        <authorList>
            <person name="Benchimol M."/>
            <person name="Almeida L.G."/>
            <person name="Vasconcelos A.T."/>
            <person name="Perreira-Neves A."/>
            <person name="Rosa I.A."/>
            <person name="Tasca T."/>
            <person name="Bogo M.R."/>
            <person name="de Souza W."/>
        </authorList>
    </citation>
    <scope>NUCLEOTIDE SEQUENCE [LARGE SCALE GENOMIC DNA]</scope>
    <source>
        <strain evidence="11">K</strain>
    </source>
</reference>
<evidence type="ECO:0000259" key="10">
    <source>
        <dbReference type="Pfam" id="PF00085"/>
    </source>
</evidence>
<dbReference type="SUPFAM" id="SSF52833">
    <property type="entry name" value="Thioredoxin-like"/>
    <property type="match status" value="3"/>
</dbReference>
<evidence type="ECO:0000256" key="4">
    <source>
        <dbReference type="ARBA" id="ARBA00012723"/>
    </source>
</evidence>